<dbReference type="Proteomes" id="UP000501168">
    <property type="component" value="Chromosome"/>
</dbReference>
<feature type="domain" description="Amidohydrolase-related" evidence="7">
    <location>
        <begin position="56"/>
        <end position="339"/>
    </location>
</feature>
<feature type="domain" description="Adenine deaminase C-terminal" evidence="8">
    <location>
        <begin position="390"/>
        <end position="560"/>
    </location>
</feature>
<evidence type="ECO:0000256" key="3">
    <source>
        <dbReference type="ARBA" id="ARBA00022801"/>
    </source>
</evidence>
<dbReference type="InterPro" id="IPR006679">
    <property type="entry name" value="Adenine_deam"/>
</dbReference>
<evidence type="ECO:0000256" key="2">
    <source>
        <dbReference type="ARBA" id="ARBA00012782"/>
    </source>
</evidence>
<dbReference type="KEGG" id="orb:IPMB12_08440"/>
<dbReference type="InterPro" id="IPR026912">
    <property type="entry name" value="Adenine_deam_C"/>
</dbReference>
<dbReference type="AlphaFoldDB" id="A0A6G9IDZ2"/>
<evidence type="ECO:0000256" key="1">
    <source>
        <dbReference type="ARBA" id="ARBA00006773"/>
    </source>
</evidence>
<accession>A0A6G9IDZ2</accession>
<keyword evidence="4 6" id="KW-0464">Manganese</keyword>
<dbReference type="PANTHER" id="PTHR11113:SF2">
    <property type="entry name" value="ADENINE DEAMINASE"/>
    <property type="match status" value="1"/>
</dbReference>
<dbReference type="InterPro" id="IPR006680">
    <property type="entry name" value="Amidohydro-rel"/>
</dbReference>
<dbReference type="GO" id="GO:0000034">
    <property type="term" value="F:adenine deaminase activity"/>
    <property type="evidence" value="ECO:0007669"/>
    <property type="project" value="UniProtKB-UniRule"/>
</dbReference>
<dbReference type="InParanoid" id="A0A6G9IDZ2"/>
<organism evidence="9 10">
    <name type="scientific">Zophobihabitans entericus</name>
    <dbReference type="NCBI Taxonomy" id="1635327"/>
    <lineage>
        <taxon>Bacteria</taxon>
        <taxon>Pseudomonadati</taxon>
        <taxon>Pseudomonadota</taxon>
        <taxon>Gammaproteobacteria</taxon>
        <taxon>Orbales</taxon>
        <taxon>Orbaceae</taxon>
        <taxon>Zophobihabitans</taxon>
    </lineage>
</organism>
<evidence type="ECO:0000313" key="9">
    <source>
        <dbReference type="EMBL" id="QIQ22453.1"/>
    </source>
</evidence>
<evidence type="ECO:0000259" key="7">
    <source>
        <dbReference type="Pfam" id="PF01979"/>
    </source>
</evidence>
<evidence type="ECO:0000259" key="8">
    <source>
        <dbReference type="Pfam" id="PF13382"/>
    </source>
</evidence>
<dbReference type="SUPFAM" id="SSF51338">
    <property type="entry name" value="Composite domain of metallo-dependent hydrolases"/>
    <property type="match status" value="1"/>
</dbReference>
<comment type="cofactor">
    <cofactor evidence="6">
        <name>Mn(2+)</name>
        <dbReference type="ChEBI" id="CHEBI:29035"/>
    </cofactor>
</comment>
<comment type="catalytic activity">
    <reaction evidence="5 6">
        <text>adenine + H2O + H(+) = hypoxanthine + NH4(+)</text>
        <dbReference type="Rhea" id="RHEA:23688"/>
        <dbReference type="ChEBI" id="CHEBI:15377"/>
        <dbReference type="ChEBI" id="CHEBI:15378"/>
        <dbReference type="ChEBI" id="CHEBI:16708"/>
        <dbReference type="ChEBI" id="CHEBI:17368"/>
        <dbReference type="ChEBI" id="CHEBI:28938"/>
        <dbReference type="EC" id="3.5.4.2"/>
    </reaction>
</comment>
<dbReference type="EC" id="3.5.4.2" evidence="2 6"/>
<evidence type="ECO:0000313" key="10">
    <source>
        <dbReference type="Proteomes" id="UP000501168"/>
    </source>
</evidence>
<sequence>MAAGRKVADLLITNCKVIDVYNQTIVDGPLAIGHGKIVGYGEGYQAKETIDAKGGFVMPGLIDGHVHIESSSLTPPQFARCILPYGTTTIIADPHEIANVCGLDGIRYMLDASRKLPLNVRIMLPSCVPATPFEQAGAVLEAEDLEQLIKDPGVLGLGEVMDYPSVIHHSDSMMNKLLMAKKHDRVIDGHSPGVTGKDLTAYVMGGIMTDHECSTQAAMLERIRLGQYVLLREGSTCKDLLNLIPAITPANSRRCVLCTDDREPADILSTGHINKSLRLAVEHGLDPLIAISLATLNAAECFRLKGKGVIAPGYDADLLIVEDLKAFKPRHVFVAGKEVARDGKMIVEVPNYTSDTVLNTIRLAPLSVDSFKLPLSSTKVNAIGVKPGSVLTSHLQLTVNTDANGNFDAKLNDGLNKLAVIERHHATGNIGLGVIANYGLKNGAIAVSVAHDSHNIVVVGDNDADMLAAVKDIEKMGGGFSLCQNGKILANLPLPVGGLMSDKPAQEVAESLEVMIKVAKESFGINPKAHPLMTLVFMTLPVIPQLKLTSTGLFDVKAFKPIELCIQE</sequence>
<dbReference type="FunCoup" id="A0A6G9IDZ2">
    <property type="interactions" value="130"/>
</dbReference>
<keyword evidence="10" id="KW-1185">Reference proteome</keyword>
<gene>
    <name evidence="6 9" type="primary">ade</name>
    <name evidence="9" type="ORF">IPMB12_08440</name>
</gene>
<dbReference type="Gene3D" id="3.20.20.140">
    <property type="entry name" value="Metal-dependent hydrolases"/>
    <property type="match status" value="1"/>
</dbReference>
<dbReference type="Gene3D" id="2.30.40.10">
    <property type="entry name" value="Urease, subunit C, domain 1"/>
    <property type="match status" value="1"/>
</dbReference>
<proteinExistence type="inferred from homology"/>
<reference evidence="9 10" key="1">
    <citation type="submission" date="2020-03" db="EMBL/GenBank/DDBJ databases">
        <title>Complete genome sequence of Orbus sp. IPMB12 (BCRC 80908).</title>
        <authorList>
            <person name="Lo W.-S."/>
            <person name="Chang T.-H."/>
            <person name="Kuo C.-H."/>
        </authorList>
    </citation>
    <scope>NUCLEOTIDE SEQUENCE [LARGE SCALE GENOMIC DNA]</scope>
    <source>
        <strain evidence="9 10">IPMB12</strain>
    </source>
</reference>
<evidence type="ECO:0000256" key="5">
    <source>
        <dbReference type="ARBA" id="ARBA00047720"/>
    </source>
</evidence>
<name>A0A6G9IDZ2_9GAMM</name>
<comment type="similarity">
    <text evidence="1 6">Belongs to the metallo-dependent hydrolases superfamily. Adenine deaminase family.</text>
</comment>
<evidence type="ECO:0000256" key="4">
    <source>
        <dbReference type="ARBA" id="ARBA00023211"/>
    </source>
</evidence>
<dbReference type="HAMAP" id="MF_01518">
    <property type="entry name" value="Adenine_deamin"/>
    <property type="match status" value="1"/>
</dbReference>
<dbReference type="NCBIfam" id="TIGR01178">
    <property type="entry name" value="ade"/>
    <property type="match status" value="1"/>
</dbReference>
<dbReference type="Pfam" id="PF01979">
    <property type="entry name" value="Amidohydro_1"/>
    <property type="match status" value="1"/>
</dbReference>
<dbReference type="GO" id="GO:0006146">
    <property type="term" value="P:adenine catabolic process"/>
    <property type="evidence" value="ECO:0007669"/>
    <property type="project" value="InterPro"/>
</dbReference>
<dbReference type="Pfam" id="PF13382">
    <property type="entry name" value="Adenine_deam_C"/>
    <property type="match status" value="1"/>
</dbReference>
<dbReference type="EMBL" id="CP050253">
    <property type="protein sequence ID" value="QIQ22453.1"/>
    <property type="molecule type" value="Genomic_DNA"/>
</dbReference>
<dbReference type="CDD" id="cd01295">
    <property type="entry name" value="AdeC"/>
    <property type="match status" value="1"/>
</dbReference>
<dbReference type="PANTHER" id="PTHR11113">
    <property type="entry name" value="N-ACETYLGLUCOSAMINE-6-PHOSPHATE DEACETYLASE"/>
    <property type="match status" value="1"/>
</dbReference>
<keyword evidence="3 6" id="KW-0378">Hydrolase</keyword>
<dbReference type="SUPFAM" id="SSF51556">
    <property type="entry name" value="Metallo-dependent hydrolases"/>
    <property type="match status" value="1"/>
</dbReference>
<dbReference type="InterPro" id="IPR032466">
    <property type="entry name" value="Metal_Hydrolase"/>
</dbReference>
<protein>
    <recommendedName>
        <fullName evidence="2 6">Adenine deaminase</fullName>
        <shortName evidence="6">Adenase</shortName>
        <shortName evidence="6">Adenine aminase</shortName>
        <ecNumber evidence="2 6">3.5.4.2</ecNumber>
    </recommendedName>
</protein>
<evidence type="ECO:0000256" key="6">
    <source>
        <dbReference type="HAMAP-Rule" id="MF_01518"/>
    </source>
</evidence>
<dbReference type="InterPro" id="IPR011059">
    <property type="entry name" value="Metal-dep_hydrolase_composite"/>
</dbReference>